<name>A0A9Q0PA60_SALVM</name>
<accession>A0A9Q0PA60</accession>
<keyword evidence="4" id="KW-0067">ATP-binding</keyword>
<organism evidence="5 6">
    <name type="scientific">Salix viminalis</name>
    <name type="common">Common osier</name>
    <name type="synonym">Basket willow</name>
    <dbReference type="NCBI Taxonomy" id="40686"/>
    <lineage>
        <taxon>Eukaryota</taxon>
        <taxon>Viridiplantae</taxon>
        <taxon>Streptophyta</taxon>
        <taxon>Embryophyta</taxon>
        <taxon>Tracheophyta</taxon>
        <taxon>Spermatophyta</taxon>
        <taxon>Magnoliopsida</taxon>
        <taxon>eudicotyledons</taxon>
        <taxon>Gunneridae</taxon>
        <taxon>Pentapetalae</taxon>
        <taxon>rosids</taxon>
        <taxon>fabids</taxon>
        <taxon>Malpighiales</taxon>
        <taxon>Salicaceae</taxon>
        <taxon>Saliceae</taxon>
        <taxon>Salix</taxon>
    </lineage>
</organism>
<reference evidence="5" key="2">
    <citation type="journal article" date="2023" name="Int. J. Mol. Sci.">
        <title>De Novo Assembly and Annotation of 11 Diverse Shrub Willow (Salix) Genomes Reveals Novel Gene Organization in Sex-Linked Regions.</title>
        <authorList>
            <person name="Hyden B."/>
            <person name="Feng K."/>
            <person name="Yates T.B."/>
            <person name="Jawdy S."/>
            <person name="Cereghino C."/>
            <person name="Smart L.B."/>
            <person name="Muchero W."/>
        </authorList>
    </citation>
    <scope>NUCLEOTIDE SEQUENCE [LARGE SCALE GENOMIC DNA]</scope>
    <source>
        <tissue evidence="5">Shoot tip</tissue>
    </source>
</reference>
<evidence type="ECO:0000256" key="1">
    <source>
        <dbReference type="ARBA" id="ARBA00006432"/>
    </source>
</evidence>
<evidence type="ECO:0000256" key="2">
    <source>
        <dbReference type="ARBA" id="ARBA00022598"/>
    </source>
</evidence>
<comment type="similarity">
    <text evidence="1">Belongs to the ATP-dependent AMP-binding enzyme family.</text>
</comment>
<dbReference type="EMBL" id="JAPFFL010000013">
    <property type="protein sequence ID" value="KAJ6684262.1"/>
    <property type="molecule type" value="Genomic_DNA"/>
</dbReference>
<dbReference type="OrthoDB" id="10253869at2759"/>
<dbReference type="GO" id="GO:0016874">
    <property type="term" value="F:ligase activity"/>
    <property type="evidence" value="ECO:0007669"/>
    <property type="project" value="UniProtKB-KW"/>
</dbReference>
<dbReference type="Gene3D" id="2.30.38.10">
    <property type="entry name" value="Luciferase, Domain 3"/>
    <property type="match status" value="1"/>
</dbReference>
<protein>
    <submittedName>
        <fullName evidence="5">ACYL-ACTIVATING ENZYME</fullName>
    </submittedName>
</protein>
<dbReference type="SUPFAM" id="SSF56801">
    <property type="entry name" value="Acetyl-CoA synthetase-like"/>
    <property type="match status" value="1"/>
</dbReference>
<keyword evidence="2" id="KW-0436">Ligase</keyword>
<dbReference type="GO" id="GO:0005524">
    <property type="term" value="F:ATP binding"/>
    <property type="evidence" value="ECO:0007669"/>
    <property type="project" value="UniProtKB-KW"/>
</dbReference>
<dbReference type="Proteomes" id="UP001151529">
    <property type="component" value="Chromosome 17"/>
</dbReference>
<evidence type="ECO:0000313" key="5">
    <source>
        <dbReference type="EMBL" id="KAJ6684262.1"/>
    </source>
</evidence>
<comment type="caution">
    <text evidence="5">The sequence shown here is derived from an EMBL/GenBank/DDBJ whole genome shotgun (WGS) entry which is preliminary data.</text>
</comment>
<reference evidence="5" key="1">
    <citation type="submission" date="2022-11" db="EMBL/GenBank/DDBJ databases">
        <authorList>
            <person name="Hyden B.L."/>
            <person name="Feng K."/>
            <person name="Yates T."/>
            <person name="Jawdy S."/>
            <person name="Smart L.B."/>
            <person name="Muchero W."/>
        </authorList>
    </citation>
    <scope>NUCLEOTIDE SEQUENCE</scope>
    <source>
        <tissue evidence="5">Shoot tip</tissue>
    </source>
</reference>
<evidence type="ECO:0000313" key="6">
    <source>
        <dbReference type="Proteomes" id="UP001151529"/>
    </source>
</evidence>
<dbReference type="PANTHER" id="PTHR43859">
    <property type="entry name" value="ACYL-ACTIVATING ENZYME"/>
    <property type="match status" value="1"/>
</dbReference>
<evidence type="ECO:0000256" key="4">
    <source>
        <dbReference type="ARBA" id="ARBA00022840"/>
    </source>
</evidence>
<proteinExistence type="inferred from homology"/>
<dbReference type="PANTHER" id="PTHR43859:SF2">
    <property type="entry name" value="BUTYRATE--COA LIGASE AAE11, PEROXISOMAL"/>
    <property type="match status" value="1"/>
</dbReference>
<gene>
    <name evidence="5" type="ORF">OIU85_007907</name>
</gene>
<keyword evidence="6" id="KW-1185">Reference proteome</keyword>
<keyword evidence="3" id="KW-0547">Nucleotide-binding</keyword>
<sequence length="75" mass="8329">MPMVLPRPLGQHLYVKDLDTMASVPRDGKTMGEIFLRGSSIMKGYFKDPEATSKAFRNGWFATGDVGVVHTYLHG</sequence>
<dbReference type="AlphaFoldDB" id="A0A9Q0PA60"/>
<evidence type="ECO:0000256" key="3">
    <source>
        <dbReference type="ARBA" id="ARBA00022741"/>
    </source>
</evidence>